<feature type="binding site" evidence="1">
    <location>
        <position position="213"/>
    </location>
    <ligand>
        <name>Mg(2+)</name>
        <dbReference type="ChEBI" id="CHEBI:18420"/>
        <label>1</label>
    </ligand>
</feature>
<feature type="binding site" evidence="1">
    <location>
        <position position="36"/>
    </location>
    <ligand>
        <name>Mg(2+)</name>
        <dbReference type="ChEBI" id="CHEBI:18420"/>
        <label>1</label>
    </ligand>
</feature>
<keyword evidence="1" id="KW-0479">Metal-binding</keyword>
<comment type="cofactor">
    <cofactor evidence="1">
        <name>Mg(2+)</name>
        <dbReference type="ChEBI" id="CHEBI:18420"/>
    </cofactor>
    <text evidence="1">Binds 2 magnesium ions per subunit.</text>
</comment>
<protein>
    <submittedName>
        <fullName evidence="2">ADP-ribosylglycohydrolase</fullName>
    </submittedName>
</protein>
<evidence type="ECO:0000313" key="2">
    <source>
        <dbReference type="EMBL" id="VFJ73959.1"/>
    </source>
</evidence>
<dbReference type="Pfam" id="PF03747">
    <property type="entry name" value="ADP_ribosyl_GH"/>
    <property type="match status" value="1"/>
</dbReference>
<keyword evidence="1" id="KW-0460">Magnesium</keyword>
<evidence type="ECO:0000256" key="1">
    <source>
        <dbReference type="PIRSR" id="PIRSR605502-1"/>
    </source>
</evidence>
<name>A0A450TXM2_9GAMM</name>
<accession>A0A450TXM2</accession>
<dbReference type="InterPro" id="IPR050792">
    <property type="entry name" value="ADP-ribosylglycohydrolase"/>
</dbReference>
<dbReference type="GO" id="GO:0046872">
    <property type="term" value="F:metal ion binding"/>
    <property type="evidence" value="ECO:0007669"/>
    <property type="project" value="UniProtKB-KW"/>
</dbReference>
<feature type="binding site" evidence="1">
    <location>
        <position position="37"/>
    </location>
    <ligand>
        <name>Mg(2+)</name>
        <dbReference type="ChEBI" id="CHEBI:18420"/>
        <label>1</label>
    </ligand>
</feature>
<dbReference type="AlphaFoldDB" id="A0A450TXM2"/>
<dbReference type="EMBL" id="CAADFE010000056">
    <property type="protein sequence ID" value="VFJ73959.1"/>
    <property type="molecule type" value="Genomic_DNA"/>
</dbReference>
<feature type="binding site" evidence="1">
    <location>
        <position position="212"/>
    </location>
    <ligand>
        <name>Mg(2+)</name>
        <dbReference type="ChEBI" id="CHEBI:18420"/>
        <label>1</label>
    </ligand>
</feature>
<organism evidence="2">
    <name type="scientific">Candidatus Kentrum sp. FW</name>
    <dbReference type="NCBI Taxonomy" id="2126338"/>
    <lineage>
        <taxon>Bacteria</taxon>
        <taxon>Pseudomonadati</taxon>
        <taxon>Pseudomonadota</taxon>
        <taxon>Gammaproteobacteria</taxon>
        <taxon>Candidatus Kentrum</taxon>
    </lineage>
</organism>
<dbReference type="SUPFAM" id="SSF101478">
    <property type="entry name" value="ADP-ribosylglycohydrolase"/>
    <property type="match status" value="1"/>
</dbReference>
<dbReference type="PANTHER" id="PTHR16222">
    <property type="entry name" value="ADP-RIBOSYLGLYCOHYDROLASE"/>
    <property type="match status" value="1"/>
</dbReference>
<keyword evidence="2" id="KW-0378">Hydrolase</keyword>
<feature type="binding site" evidence="1">
    <location>
        <position position="210"/>
    </location>
    <ligand>
        <name>Mg(2+)</name>
        <dbReference type="ChEBI" id="CHEBI:18420"/>
        <label>1</label>
    </ligand>
</feature>
<feature type="binding site" evidence="1">
    <location>
        <position position="38"/>
    </location>
    <ligand>
        <name>Mg(2+)</name>
        <dbReference type="ChEBI" id="CHEBI:18420"/>
        <label>1</label>
    </ligand>
</feature>
<dbReference type="InterPro" id="IPR036705">
    <property type="entry name" value="Ribosyl_crysJ1_sf"/>
</dbReference>
<dbReference type="InterPro" id="IPR005502">
    <property type="entry name" value="Ribosyl_crysJ1"/>
</dbReference>
<dbReference type="GO" id="GO:0016787">
    <property type="term" value="F:hydrolase activity"/>
    <property type="evidence" value="ECO:0007669"/>
    <property type="project" value="UniProtKB-KW"/>
</dbReference>
<reference evidence="2" key="1">
    <citation type="submission" date="2019-02" db="EMBL/GenBank/DDBJ databases">
        <authorList>
            <person name="Gruber-Vodicka R. H."/>
            <person name="Seah K. B. B."/>
        </authorList>
    </citation>
    <scope>NUCLEOTIDE SEQUENCE</scope>
    <source>
        <strain evidence="2">BECK_BZ131</strain>
    </source>
</reference>
<dbReference type="PANTHER" id="PTHR16222:SF12">
    <property type="entry name" value="ADP-RIBOSYLGLYCOHYDROLASE-RELATED"/>
    <property type="match status" value="1"/>
</dbReference>
<sequence>MLGAIAGDIIGSIYEYEWNNIKTKEFQLFSPKSFFTDDTVLTVALADAIVHGNDYGKVMKEYYRRYPDVGYGGLFHRWATLEGSGPYNSWGNGSAMRTSPVGHAFDTLDEVLSKAEYFASFTHNHPEGIKGAQATSAAIFLAGNRASKAEIKSFIVERFGYDLSKSPDEIRPHYRFDESCQGTVPPALMAFLQSSDYEDAIRNAISLGGDSDTLACITGGIAEAFYGGVPEDIREKAMGILDERLRGVVEAFYREYIG</sequence>
<proteinExistence type="predicted"/>
<gene>
    <name evidence="2" type="ORF">BECKFW1821C_GA0114237_10568</name>
</gene>
<dbReference type="Gene3D" id="1.10.4080.10">
    <property type="entry name" value="ADP-ribosylation/Crystallin J1"/>
    <property type="match status" value="1"/>
</dbReference>